<evidence type="ECO:0000313" key="3">
    <source>
        <dbReference type="Proteomes" id="UP000003167"/>
    </source>
</evidence>
<gene>
    <name evidence="2" type="ORF">HMPREF9944_00510</name>
</gene>
<feature type="chain" id="PRO_5003550425" description="Outer membrane protein beta-barrel domain-containing protein" evidence="1">
    <location>
        <begin position="20"/>
        <end position="167"/>
    </location>
</feature>
<comment type="caution">
    <text evidence="2">The sequence shown here is derived from an EMBL/GenBank/DDBJ whole genome shotgun (WGS) entry which is preliminary data.</text>
</comment>
<keyword evidence="1" id="KW-0732">Signal</keyword>
<dbReference type="EMBL" id="AGEK01000016">
    <property type="protein sequence ID" value="EHO72917.1"/>
    <property type="molecule type" value="Genomic_DNA"/>
</dbReference>
<accession>H1HK16</accession>
<evidence type="ECO:0000313" key="2">
    <source>
        <dbReference type="EMBL" id="EHO72917.1"/>
    </source>
</evidence>
<keyword evidence="3" id="KW-1185">Reference proteome</keyword>
<dbReference type="Proteomes" id="UP000003167">
    <property type="component" value="Unassembled WGS sequence"/>
</dbReference>
<dbReference type="HOGENOM" id="CLU_108015_0_0_10"/>
<dbReference type="AlphaFoldDB" id="H1HK16"/>
<reference evidence="2 3" key="1">
    <citation type="submission" date="2011-12" db="EMBL/GenBank/DDBJ databases">
        <title>The Genome Sequence of Prevotella maculosa OT 289.</title>
        <authorList>
            <consortium name="The Broad Institute Genome Sequencing Platform"/>
            <person name="Earl A."/>
            <person name="Ward D."/>
            <person name="Feldgarden M."/>
            <person name="Gevers D."/>
            <person name="Izard J."/>
            <person name="Blanton J.M."/>
            <person name="Mathney J."/>
            <person name="Tanner A.C."/>
            <person name="Dewhirst F.E."/>
            <person name="Young S.K."/>
            <person name="Zeng Q."/>
            <person name="Gargeya S."/>
            <person name="Fitzgerald M."/>
            <person name="Haas B."/>
            <person name="Abouelleil A."/>
            <person name="Alvarado L."/>
            <person name="Arachchi H.M."/>
            <person name="Berlin A."/>
            <person name="Chapman S.B."/>
            <person name="Gearin G."/>
            <person name="Goldberg J."/>
            <person name="Griggs A."/>
            <person name="Gujja S."/>
            <person name="Hansen M."/>
            <person name="Heiman D."/>
            <person name="Howarth C."/>
            <person name="Larimer J."/>
            <person name="Lui A."/>
            <person name="MacDonald P.J.P."/>
            <person name="McCowen C."/>
            <person name="Montmayeur A."/>
            <person name="Murphy C."/>
            <person name="Neiman D."/>
            <person name="Pearson M."/>
            <person name="Priest M."/>
            <person name="Roberts A."/>
            <person name="Saif S."/>
            <person name="Shea T."/>
            <person name="Sisk P."/>
            <person name="Stolte C."/>
            <person name="Sykes S."/>
            <person name="Wortman J."/>
            <person name="Nusbaum C."/>
            <person name="Birren B."/>
        </authorList>
    </citation>
    <scope>NUCLEOTIDE SEQUENCE [LARGE SCALE GENOMIC DNA]</scope>
    <source>
        <strain evidence="2 3">OT 289</strain>
    </source>
</reference>
<proteinExistence type="predicted"/>
<evidence type="ECO:0000256" key="1">
    <source>
        <dbReference type="SAM" id="SignalP"/>
    </source>
</evidence>
<feature type="signal peptide" evidence="1">
    <location>
        <begin position="1"/>
        <end position="19"/>
    </location>
</feature>
<evidence type="ECO:0008006" key="4">
    <source>
        <dbReference type="Google" id="ProtNLM"/>
    </source>
</evidence>
<sequence>MMKQYLMLVFWLLPLGVFAQSDNFRVEVATQGCMFYSDFKPYALGGSLGYNITDRFFVNVKGEYAINMFKKDGVKSYDDCLVAGVNAGYTFLKSSLIDIDGRLGFGDNFRKSENWRYSYYDAGIYGHLGNSKVKPIIGLGVRYYDSRNSYSKDYTRFYVSIGFGLNY</sequence>
<name>H1HK16_9BACT</name>
<dbReference type="PATRIC" id="fig|999422.3.peg.507"/>
<organism evidence="2 3">
    <name type="scientific">Segatella maculosa OT 289</name>
    <dbReference type="NCBI Taxonomy" id="999422"/>
    <lineage>
        <taxon>Bacteria</taxon>
        <taxon>Pseudomonadati</taxon>
        <taxon>Bacteroidota</taxon>
        <taxon>Bacteroidia</taxon>
        <taxon>Bacteroidales</taxon>
        <taxon>Prevotellaceae</taxon>
        <taxon>Segatella</taxon>
    </lineage>
</organism>
<protein>
    <recommendedName>
        <fullName evidence="4">Outer membrane protein beta-barrel domain-containing protein</fullName>
    </recommendedName>
</protein>